<organism evidence="3">
    <name type="scientific">Phanerochaete carnosa</name>
    <dbReference type="NCBI Taxonomy" id="231932"/>
    <lineage>
        <taxon>Eukaryota</taxon>
        <taxon>Fungi</taxon>
        <taxon>Dikarya</taxon>
        <taxon>Basidiomycota</taxon>
        <taxon>Agaricomycotina</taxon>
        <taxon>Agaricomycetes</taxon>
        <taxon>Polyporales</taxon>
        <taxon>Phanerochaetaceae</taxon>
        <taxon>Phanerochaete</taxon>
    </lineage>
</organism>
<dbReference type="RefSeq" id="YP_010170351.1">
    <property type="nucleotide sequence ID" value="NC_057606.1"/>
</dbReference>
<comment type="function">
    <text evidence="1">Mitochondrial DNA endonuclease involved in intron homing.</text>
</comment>
<accession>A0A895KUZ5</accession>
<dbReference type="EMBL" id="MT090080">
    <property type="protein sequence ID" value="QRZ60332.1"/>
    <property type="molecule type" value="Genomic_DNA"/>
</dbReference>
<keyword evidence="3" id="KW-0255">Endonuclease</keyword>
<proteinExistence type="predicted"/>
<dbReference type="AlphaFoldDB" id="A0A895KUZ5"/>
<gene>
    <name evidence="3" type="primary">orf247</name>
</gene>
<dbReference type="Pfam" id="PF00961">
    <property type="entry name" value="LAGLIDADG_1"/>
    <property type="match status" value="1"/>
</dbReference>
<keyword evidence="3" id="KW-0496">Mitochondrion</keyword>
<dbReference type="Gene3D" id="3.10.28.10">
    <property type="entry name" value="Homing endonucleases"/>
    <property type="match status" value="1"/>
</dbReference>
<evidence type="ECO:0000259" key="2">
    <source>
        <dbReference type="Pfam" id="PF00961"/>
    </source>
</evidence>
<sequence>MIPKIFIMPAVNLAICGENLLKNRIPINTIFKLGNNFYFKVSSAVNKILRDFTQDIFTLFNSLVLSSSVNNEFKYQILADNKTLNTNLSADFINLKKDNSQLGYYLAGLIESDGSIIVPSYHSSAYTPKISIVFNSKDKPLALQLIKTLGYGTILLLLLALSIQQKSSSDLAIYLVIRNKIGIIDLISRINGKFRTPKISSLYRLIDWVHDSRTYSSLIENKIEKLPLDNSKLESNAWLSGFSPQRG</sequence>
<dbReference type="SUPFAM" id="SSF55608">
    <property type="entry name" value="Homing endonucleases"/>
    <property type="match status" value="1"/>
</dbReference>
<keyword evidence="3" id="KW-0540">Nuclease</keyword>
<dbReference type="InterPro" id="IPR027434">
    <property type="entry name" value="Homing_endonucl"/>
</dbReference>
<name>A0A895KUZ5_9APHY</name>
<keyword evidence="3" id="KW-0378">Hydrolase</keyword>
<dbReference type="InterPro" id="IPR004860">
    <property type="entry name" value="LAGLIDADG_dom"/>
</dbReference>
<dbReference type="GeneID" id="67278470"/>
<geneLocation type="mitochondrion" evidence="3"/>
<dbReference type="GO" id="GO:0004519">
    <property type="term" value="F:endonuclease activity"/>
    <property type="evidence" value="ECO:0007669"/>
    <property type="project" value="UniProtKB-KW"/>
</dbReference>
<feature type="domain" description="Homing endonuclease LAGLIDADG" evidence="2">
    <location>
        <begin position="106"/>
        <end position="203"/>
    </location>
</feature>
<evidence type="ECO:0000256" key="1">
    <source>
        <dbReference type="ARBA" id="ARBA00002670"/>
    </source>
</evidence>
<dbReference type="PANTHER" id="PTHR36181">
    <property type="entry name" value="INTRON-ENCODED ENDONUCLEASE AI3-RELATED"/>
    <property type="match status" value="1"/>
</dbReference>
<dbReference type="GO" id="GO:0005739">
    <property type="term" value="C:mitochondrion"/>
    <property type="evidence" value="ECO:0007669"/>
    <property type="project" value="UniProtKB-ARBA"/>
</dbReference>
<protein>
    <submittedName>
        <fullName evidence="3">LAGLIDADG homing endonuclease</fullName>
    </submittedName>
</protein>
<dbReference type="InterPro" id="IPR051289">
    <property type="entry name" value="LAGLIDADG_Endonuclease"/>
</dbReference>
<dbReference type="PANTHER" id="PTHR36181:SF1">
    <property type="entry name" value="LAGLIDADG ENDONUCLEASE"/>
    <property type="match status" value="1"/>
</dbReference>
<evidence type="ECO:0000313" key="3">
    <source>
        <dbReference type="EMBL" id="QRZ60332.1"/>
    </source>
</evidence>
<reference evidence="3" key="1">
    <citation type="journal article" date="2020" name="Int. J. Biol. Macromol.">
        <title>The 206 kbp mitochondrial genome of Phanerochaete carnosa reveals dynamics of introns, accumulation of repeat sequences and plasmid-derived genes.</title>
        <authorList>
            <person name="Wang X."/>
            <person name="Song A."/>
            <person name="Wang F."/>
            <person name="Chen M."/>
            <person name="Li X."/>
            <person name="Li Q."/>
            <person name="Liu N."/>
        </authorList>
    </citation>
    <scope>NUCLEOTIDE SEQUENCE</scope>
</reference>